<dbReference type="Proteomes" id="UP000775213">
    <property type="component" value="Unassembled WGS sequence"/>
</dbReference>
<organism evidence="1 2">
    <name type="scientific">Dendrobium chrysotoxum</name>
    <name type="common">Orchid</name>
    <dbReference type="NCBI Taxonomy" id="161865"/>
    <lineage>
        <taxon>Eukaryota</taxon>
        <taxon>Viridiplantae</taxon>
        <taxon>Streptophyta</taxon>
        <taxon>Embryophyta</taxon>
        <taxon>Tracheophyta</taxon>
        <taxon>Spermatophyta</taxon>
        <taxon>Magnoliopsida</taxon>
        <taxon>Liliopsida</taxon>
        <taxon>Asparagales</taxon>
        <taxon>Orchidaceae</taxon>
        <taxon>Epidendroideae</taxon>
        <taxon>Malaxideae</taxon>
        <taxon>Dendrobiinae</taxon>
        <taxon>Dendrobium</taxon>
    </lineage>
</organism>
<evidence type="ECO:0000313" key="1">
    <source>
        <dbReference type="EMBL" id="KAH0450309.1"/>
    </source>
</evidence>
<keyword evidence="2" id="KW-1185">Reference proteome</keyword>
<dbReference type="EMBL" id="JAGFBR010000018">
    <property type="protein sequence ID" value="KAH0450309.1"/>
    <property type="molecule type" value="Genomic_DNA"/>
</dbReference>
<protein>
    <submittedName>
        <fullName evidence="1">Uncharacterized protein</fullName>
    </submittedName>
</protein>
<comment type="caution">
    <text evidence="1">The sequence shown here is derived from an EMBL/GenBank/DDBJ whole genome shotgun (WGS) entry which is preliminary data.</text>
</comment>
<reference evidence="1 2" key="1">
    <citation type="journal article" date="2021" name="Hortic Res">
        <title>Chromosome-scale assembly of the Dendrobium chrysotoxum genome enhances the understanding of orchid evolution.</title>
        <authorList>
            <person name="Zhang Y."/>
            <person name="Zhang G.Q."/>
            <person name="Zhang D."/>
            <person name="Liu X.D."/>
            <person name="Xu X.Y."/>
            <person name="Sun W.H."/>
            <person name="Yu X."/>
            <person name="Zhu X."/>
            <person name="Wang Z.W."/>
            <person name="Zhao X."/>
            <person name="Zhong W.Y."/>
            <person name="Chen H."/>
            <person name="Yin W.L."/>
            <person name="Huang T."/>
            <person name="Niu S.C."/>
            <person name="Liu Z.J."/>
        </authorList>
    </citation>
    <scope>NUCLEOTIDE SEQUENCE [LARGE SCALE GENOMIC DNA]</scope>
    <source>
        <strain evidence="1">Lindl</strain>
    </source>
</reference>
<gene>
    <name evidence="1" type="ORF">IEQ34_021001</name>
</gene>
<evidence type="ECO:0000313" key="2">
    <source>
        <dbReference type="Proteomes" id="UP000775213"/>
    </source>
</evidence>
<proteinExistence type="predicted"/>
<dbReference type="AlphaFoldDB" id="A0AAV7G2X2"/>
<sequence length="139" mass="16002">MSATSIHFTNERIYKLFTEAVFRWQFNQYSATSLAKSESLISIKFDVHVVGAFLKYSTGLLQKLVEIRICYSSLLYLPICDMLNARRVFYSGLQELIFIASGKLQATGVRVKEMSEVEMGFGCLRMGWLRRPDGLWVRL</sequence>
<name>A0AAV7G2X2_DENCH</name>
<accession>A0AAV7G2X2</accession>